<dbReference type="PANTHER" id="PTHR11265:SF0">
    <property type="entry name" value="12S RRNA N4-METHYLCYTIDINE METHYLTRANSFERASE"/>
    <property type="match status" value="1"/>
</dbReference>
<keyword evidence="2 7" id="KW-0963">Cytoplasm</keyword>
<accession>A0A2W4S6L5</accession>
<dbReference type="SUPFAM" id="SSF53335">
    <property type="entry name" value="S-adenosyl-L-methionine-dependent methyltransferases"/>
    <property type="match status" value="1"/>
</dbReference>
<organism evidence="8 9">
    <name type="scientific">Candidatus Methylumidiphilus alinenensis</name>
    <dbReference type="NCBI Taxonomy" id="2202197"/>
    <lineage>
        <taxon>Bacteria</taxon>
        <taxon>Pseudomonadati</taxon>
        <taxon>Pseudomonadota</taxon>
        <taxon>Gammaproteobacteria</taxon>
        <taxon>Methylococcales</taxon>
        <taxon>Candidatus Methylumidiphilus</taxon>
    </lineage>
</organism>
<dbReference type="EC" id="2.1.1.199" evidence="7"/>
<gene>
    <name evidence="7" type="primary">rsmH</name>
    <name evidence="8" type="ORF">DM484_26470</name>
</gene>
<dbReference type="GO" id="GO:0005737">
    <property type="term" value="C:cytoplasm"/>
    <property type="evidence" value="ECO:0007669"/>
    <property type="project" value="UniProtKB-SubCell"/>
</dbReference>
<name>A0A2W4S6L5_9GAMM</name>
<proteinExistence type="inferred from homology"/>
<dbReference type="InterPro" id="IPR002903">
    <property type="entry name" value="RsmH"/>
</dbReference>
<dbReference type="InterPro" id="IPR023397">
    <property type="entry name" value="SAM-dep_MeTrfase_MraW_recog"/>
</dbReference>
<dbReference type="EMBL" id="QJPH01000524">
    <property type="protein sequence ID" value="PZN71370.1"/>
    <property type="molecule type" value="Genomic_DNA"/>
</dbReference>
<evidence type="ECO:0000256" key="1">
    <source>
        <dbReference type="ARBA" id="ARBA00010396"/>
    </source>
</evidence>
<dbReference type="AlphaFoldDB" id="A0A2W4S6L5"/>
<evidence type="ECO:0000256" key="4">
    <source>
        <dbReference type="ARBA" id="ARBA00022603"/>
    </source>
</evidence>
<feature type="binding site" evidence="7">
    <location>
        <position position="112"/>
    </location>
    <ligand>
        <name>S-adenosyl-L-methionine</name>
        <dbReference type="ChEBI" id="CHEBI:59789"/>
    </ligand>
</feature>
<dbReference type="Pfam" id="PF01795">
    <property type="entry name" value="Methyltransf_5"/>
    <property type="match status" value="1"/>
</dbReference>
<protein>
    <recommendedName>
        <fullName evidence="7">Ribosomal RNA small subunit methyltransferase H</fullName>
        <ecNumber evidence="7">2.1.1.199</ecNumber>
    </recommendedName>
    <alternativeName>
        <fullName evidence="7">16S rRNA m(4)C1402 methyltransferase</fullName>
    </alternativeName>
    <alternativeName>
        <fullName evidence="7">rRNA (cytosine-N(4)-)-methyltransferase RsmH</fullName>
    </alternativeName>
</protein>
<keyword evidence="4 7" id="KW-0489">Methyltransferase</keyword>
<reference evidence="8 9" key="1">
    <citation type="journal article" date="2018" name="Aquat. Microb. Ecol.">
        <title>Gammaproteobacterial methanotrophs dominate.</title>
        <authorList>
            <person name="Rissanen A.J."/>
            <person name="Saarenheimo J."/>
            <person name="Tiirola M."/>
            <person name="Peura S."/>
            <person name="Aalto S.L."/>
            <person name="Karvinen A."/>
            <person name="Nykanen H."/>
        </authorList>
    </citation>
    <scope>NUCLEOTIDE SEQUENCE [LARGE SCALE GENOMIC DNA]</scope>
    <source>
        <strain evidence="8">AMbin10</strain>
    </source>
</reference>
<evidence type="ECO:0000313" key="8">
    <source>
        <dbReference type="EMBL" id="PZN71370.1"/>
    </source>
</evidence>
<dbReference type="FunFam" id="1.10.150.170:FF:000001">
    <property type="entry name" value="Ribosomal RNA small subunit methyltransferase H"/>
    <property type="match status" value="1"/>
</dbReference>
<dbReference type="PANTHER" id="PTHR11265">
    <property type="entry name" value="S-ADENOSYL-METHYLTRANSFERASE MRAW"/>
    <property type="match status" value="1"/>
</dbReference>
<keyword evidence="3 7" id="KW-0698">rRNA processing</keyword>
<evidence type="ECO:0000256" key="2">
    <source>
        <dbReference type="ARBA" id="ARBA00022490"/>
    </source>
</evidence>
<dbReference type="InterPro" id="IPR029063">
    <property type="entry name" value="SAM-dependent_MTases_sf"/>
</dbReference>
<keyword evidence="6 7" id="KW-0949">S-adenosyl-L-methionine</keyword>
<dbReference type="Gene3D" id="1.10.150.170">
    <property type="entry name" value="Putative methyltransferase TM0872, insert domain"/>
    <property type="match status" value="1"/>
</dbReference>
<dbReference type="GO" id="GO:0070475">
    <property type="term" value="P:rRNA base methylation"/>
    <property type="evidence" value="ECO:0007669"/>
    <property type="project" value="UniProtKB-UniRule"/>
</dbReference>
<dbReference type="HAMAP" id="MF_01007">
    <property type="entry name" value="16SrRNA_methyltr_H"/>
    <property type="match status" value="1"/>
</dbReference>
<feature type="binding site" evidence="7">
    <location>
        <position position="83"/>
    </location>
    <ligand>
        <name>S-adenosyl-L-methionine</name>
        <dbReference type="ChEBI" id="CHEBI:59789"/>
    </ligand>
</feature>
<comment type="similarity">
    <text evidence="1 7">Belongs to the methyltransferase superfamily. RsmH family.</text>
</comment>
<dbReference type="Proteomes" id="UP000249396">
    <property type="component" value="Unassembled WGS sequence"/>
</dbReference>
<comment type="catalytic activity">
    <reaction evidence="7">
        <text>cytidine(1402) in 16S rRNA + S-adenosyl-L-methionine = N(4)-methylcytidine(1402) in 16S rRNA + S-adenosyl-L-homocysteine + H(+)</text>
        <dbReference type="Rhea" id="RHEA:42928"/>
        <dbReference type="Rhea" id="RHEA-COMP:10286"/>
        <dbReference type="Rhea" id="RHEA-COMP:10287"/>
        <dbReference type="ChEBI" id="CHEBI:15378"/>
        <dbReference type="ChEBI" id="CHEBI:57856"/>
        <dbReference type="ChEBI" id="CHEBI:59789"/>
        <dbReference type="ChEBI" id="CHEBI:74506"/>
        <dbReference type="ChEBI" id="CHEBI:82748"/>
        <dbReference type="EC" id="2.1.1.199"/>
    </reaction>
</comment>
<dbReference type="NCBIfam" id="TIGR00006">
    <property type="entry name" value="16S rRNA (cytosine(1402)-N(4))-methyltransferase RsmH"/>
    <property type="match status" value="1"/>
</dbReference>
<feature type="binding site" evidence="7">
    <location>
        <position position="105"/>
    </location>
    <ligand>
        <name>S-adenosyl-L-methionine</name>
        <dbReference type="ChEBI" id="CHEBI:59789"/>
    </ligand>
</feature>
<evidence type="ECO:0000313" key="9">
    <source>
        <dbReference type="Proteomes" id="UP000249396"/>
    </source>
</evidence>
<dbReference type="Gene3D" id="3.40.50.150">
    <property type="entry name" value="Vaccinia Virus protein VP39"/>
    <property type="match status" value="1"/>
</dbReference>
<comment type="subcellular location">
    <subcellularLocation>
        <location evidence="7">Cytoplasm</location>
    </subcellularLocation>
</comment>
<evidence type="ECO:0000256" key="5">
    <source>
        <dbReference type="ARBA" id="ARBA00022679"/>
    </source>
</evidence>
<evidence type="ECO:0000256" key="6">
    <source>
        <dbReference type="ARBA" id="ARBA00022691"/>
    </source>
</evidence>
<feature type="binding site" evidence="7">
    <location>
        <begin position="36"/>
        <end position="38"/>
    </location>
    <ligand>
        <name>S-adenosyl-L-methionine</name>
        <dbReference type="ChEBI" id="CHEBI:59789"/>
    </ligand>
</feature>
<dbReference type="GO" id="GO:0071424">
    <property type="term" value="F:rRNA (cytosine-N4-)-methyltransferase activity"/>
    <property type="evidence" value="ECO:0007669"/>
    <property type="project" value="UniProtKB-UniRule"/>
</dbReference>
<evidence type="ECO:0000256" key="7">
    <source>
        <dbReference type="HAMAP-Rule" id="MF_01007"/>
    </source>
</evidence>
<feature type="binding site" evidence="7">
    <location>
        <position position="56"/>
    </location>
    <ligand>
        <name>S-adenosyl-L-methionine</name>
        <dbReference type="ChEBI" id="CHEBI:59789"/>
    </ligand>
</feature>
<keyword evidence="5 7" id="KW-0808">Transferase</keyword>
<dbReference type="PIRSF" id="PIRSF004486">
    <property type="entry name" value="MraW"/>
    <property type="match status" value="1"/>
</dbReference>
<sequence length="310" mass="34175">MNELNGSHLSVMLTETLDALAIRPDGFYVDCTFGRGGHSSAVLQLLGNSGRLLAMDRDAAAVDSAEAKNLLEDSRFLLVHGNFTGLMRQIERLGMVGKVDGVMMDLGVSSPQLDEAGRGFSFLRDGPLDMRMDTSQGQTAAEWLAAAEESEIVRVLRAYGEERFAKRIARAILEARPIETTRQLATLIEKAVPSREKHKNPATRSFQAIRIAVNRELDELEEGLKKTVEILAPGGRLVVISFHSLEDRIVKHFIREQERGKPVPSRLPLLNAHRPVLKAVGKAKMPSEQEVRANPRSRSAVLRAAERVAA</sequence>
<comment type="caution">
    <text evidence="8">The sequence shown here is derived from an EMBL/GenBank/DDBJ whole genome shotgun (WGS) entry which is preliminary data.</text>
</comment>
<evidence type="ECO:0000256" key="3">
    <source>
        <dbReference type="ARBA" id="ARBA00022552"/>
    </source>
</evidence>
<comment type="function">
    <text evidence="7">Specifically methylates the N4 position of cytidine in position 1402 (C1402) of 16S rRNA.</text>
</comment>
<dbReference type="SUPFAM" id="SSF81799">
    <property type="entry name" value="Putative methyltransferase TM0872, insert domain"/>
    <property type="match status" value="1"/>
</dbReference>